<evidence type="ECO:0000256" key="4">
    <source>
        <dbReference type="ARBA" id="ARBA00022723"/>
    </source>
</evidence>
<protein>
    <recommendedName>
        <fullName evidence="8">TROVE domain-containing protein</fullName>
    </recommendedName>
</protein>
<dbReference type="InterPro" id="IPR036465">
    <property type="entry name" value="vWFA_dom_sf"/>
</dbReference>
<feature type="domain" description="TROVE" evidence="8">
    <location>
        <begin position="54"/>
        <end position="584"/>
    </location>
</feature>
<evidence type="ECO:0000256" key="7">
    <source>
        <dbReference type="SAM" id="MobiDB-lite"/>
    </source>
</evidence>
<keyword evidence="5" id="KW-0694">RNA-binding</keyword>
<dbReference type="PROSITE" id="PS50988">
    <property type="entry name" value="TROVE"/>
    <property type="match status" value="1"/>
</dbReference>
<feature type="compositionally biased region" description="Basic residues" evidence="7">
    <location>
        <begin position="246"/>
        <end position="259"/>
    </location>
</feature>
<dbReference type="GO" id="GO:0046872">
    <property type="term" value="F:metal ion binding"/>
    <property type="evidence" value="ECO:0007669"/>
    <property type="project" value="UniProtKB-KW"/>
</dbReference>
<dbReference type="GeneID" id="136816908"/>
<dbReference type="Pfam" id="PF05731">
    <property type="entry name" value="TROVE"/>
    <property type="match status" value="1"/>
</dbReference>
<dbReference type="GO" id="GO:0005737">
    <property type="term" value="C:cytoplasm"/>
    <property type="evidence" value="ECO:0007669"/>
    <property type="project" value="UniProtKB-SubCell"/>
</dbReference>
<evidence type="ECO:0000256" key="5">
    <source>
        <dbReference type="ARBA" id="ARBA00022884"/>
    </source>
</evidence>
<evidence type="ECO:0000256" key="1">
    <source>
        <dbReference type="ARBA" id="ARBA00004496"/>
    </source>
</evidence>
<feature type="compositionally biased region" description="Low complexity" evidence="7">
    <location>
        <begin position="528"/>
        <end position="549"/>
    </location>
</feature>
<dbReference type="GO" id="GO:1990904">
    <property type="term" value="C:ribonucleoprotein complex"/>
    <property type="evidence" value="ECO:0007669"/>
    <property type="project" value="UniProtKB-KW"/>
</dbReference>
<dbReference type="InterPro" id="IPR040322">
    <property type="entry name" value="TROVE2"/>
</dbReference>
<feature type="region of interest" description="Disordered" evidence="7">
    <location>
        <begin position="187"/>
        <end position="281"/>
    </location>
</feature>
<feature type="region of interest" description="Disordered" evidence="7">
    <location>
        <begin position="34"/>
        <end position="58"/>
    </location>
</feature>
<feature type="compositionally biased region" description="Polar residues" evidence="7">
    <location>
        <begin position="34"/>
        <end position="57"/>
    </location>
</feature>
<dbReference type="SUPFAM" id="SSF140864">
    <property type="entry name" value="TROVE domain-like"/>
    <property type="match status" value="2"/>
</dbReference>
<dbReference type="InterPro" id="IPR056800">
    <property type="entry name" value="vWA_Ro60"/>
</dbReference>
<accession>A0A7M5VHB0</accession>
<name>A0A7M5VHB0_9CNID</name>
<dbReference type="SUPFAM" id="SSF53300">
    <property type="entry name" value="vWA-like"/>
    <property type="match status" value="1"/>
</dbReference>
<organism evidence="9 10">
    <name type="scientific">Clytia hemisphaerica</name>
    <dbReference type="NCBI Taxonomy" id="252671"/>
    <lineage>
        <taxon>Eukaryota</taxon>
        <taxon>Metazoa</taxon>
        <taxon>Cnidaria</taxon>
        <taxon>Hydrozoa</taxon>
        <taxon>Hydroidolina</taxon>
        <taxon>Leptothecata</taxon>
        <taxon>Obeliida</taxon>
        <taxon>Clytiidae</taxon>
        <taxon>Clytia</taxon>
    </lineage>
</organism>
<evidence type="ECO:0000256" key="3">
    <source>
        <dbReference type="ARBA" id="ARBA00022490"/>
    </source>
</evidence>
<keyword evidence="10" id="KW-1185">Reference proteome</keyword>
<reference evidence="9" key="1">
    <citation type="submission" date="2021-01" db="UniProtKB">
        <authorList>
            <consortium name="EnsemblMetazoa"/>
        </authorList>
    </citation>
    <scope>IDENTIFICATION</scope>
</reference>
<evidence type="ECO:0000313" key="10">
    <source>
        <dbReference type="Proteomes" id="UP000594262"/>
    </source>
</evidence>
<dbReference type="PANTHER" id="PTHR14202:SF0">
    <property type="entry name" value="RNA-BINDING PROTEIN RO60"/>
    <property type="match status" value="1"/>
</dbReference>
<comment type="subcellular location">
    <subcellularLocation>
        <location evidence="1">Cytoplasm</location>
    </subcellularLocation>
</comment>
<feature type="compositionally biased region" description="Polar residues" evidence="7">
    <location>
        <begin position="212"/>
        <end position="228"/>
    </location>
</feature>
<keyword evidence="6" id="KW-0687">Ribonucleoprotein</keyword>
<feature type="region of interest" description="Disordered" evidence="7">
    <location>
        <begin position="509"/>
        <end position="556"/>
    </location>
</feature>
<evidence type="ECO:0000259" key="8">
    <source>
        <dbReference type="PROSITE" id="PS50988"/>
    </source>
</evidence>
<comment type="similarity">
    <text evidence="2">Belongs to the Ro 60 kDa family.</text>
</comment>
<feature type="compositionally biased region" description="Polar residues" evidence="7">
    <location>
        <begin position="514"/>
        <end position="527"/>
    </location>
</feature>
<dbReference type="PANTHER" id="PTHR14202">
    <property type="entry name" value="60 KDA RIBONUCLEOPROTEIN SSA/RO"/>
    <property type="match status" value="1"/>
</dbReference>
<dbReference type="EnsemblMetazoa" id="CLYHEMT012049.6">
    <property type="protein sequence ID" value="CLYHEMP012049.6"/>
    <property type="gene ID" value="CLYHEMG012049"/>
</dbReference>
<evidence type="ECO:0000313" key="9">
    <source>
        <dbReference type="EnsemblMetazoa" id="CLYHEMP012049.6"/>
    </source>
</evidence>
<evidence type="ECO:0000256" key="6">
    <source>
        <dbReference type="ARBA" id="ARBA00023274"/>
    </source>
</evidence>
<keyword evidence="4" id="KW-0479">Metal-binding</keyword>
<dbReference type="Gene3D" id="3.40.50.410">
    <property type="entry name" value="von Willebrand factor, type A domain"/>
    <property type="match status" value="1"/>
</dbReference>
<proteinExistence type="inferred from homology"/>
<dbReference type="OrthoDB" id="6098064at2759"/>
<keyword evidence="3" id="KW-0963">Cytoplasm</keyword>
<sequence length="764" mass="86794">MDPFKQLALLQAKMAGMSRAQIEEAIRNMTLGINPTEQEPDLTTPQNQPLQGQSQNAAGGFSYTVDNITRLKRYLILGSDKAKYKGGSQAENIQNIPVVEELLKEGKGKEVIDLIVQFAREARISKEENILMVLRDCMMYQGDAMYEDRTIQRAAYDSIVKICNIPTKLFRLMELCEPCYQNNWKPSTKPVSKTQLRKKAKQEAIQAAQQQNPGPSTSTEIPAAQPTSAKVPVETCEIVEEGEPPKKKKKKTKKKKKPKEPKPQTTQKFKKSSSWGRARRRGVGNFYTDTSKDANRLLLLMTKYKQRHNWNHVQTLGYCHPKMTGDEEQAKNIVLQYCTRGKEKLDKYLVKKKIDGNQPMDPITSQILQHIKVLEEVKNLKPDVPADVERLLQLLHQYGIREVPQEFDVDAAGQMVQVENTQRKKCSFQLTREHLPNGFQKLKEVWVALLQDMPMTALIRNLGKMTSLGLFDDPANREIVKKVLGDGSILNKARIHPVKILLASKMYEQGHGDQGQSHQPQQEYPTMSLSQQLRQQRQRQQQPQQPQQRVPTKEPLTWIPNAEISKALNDAFYLSFRQPGKNSSFRTDKKFMLNLDVSGSMDWRNCVGCDFLTPAAASFALAMITMKVEPHCSVFAFGRTLQNIDHLLKRDMTIREAIQLGRSINFGATDCALPMVHATQNRLDVDVFIVYTDSETWVGKVHPSEALKNYRLKMNKPDAKLIVMAMQVNDFTIADPLDRGMFDVCGFDSNVPDMICEIARGNMS</sequence>
<evidence type="ECO:0000256" key="2">
    <source>
        <dbReference type="ARBA" id="ARBA00007814"/>
    </source>
</evidence>
<dbReference type="InterPro" id="IPR008858">
    <property type="entry name" value="TROVE_dom"/>
</dbReference>
<dbReference type="AlphaFoldDB" id="A0A7M5VHB0"/>
<dbReference type="Pfam" id="PF25045">
    <property type="entry name" value="vWA_Ro60"/>
    <property type="match status" value="1"/>
</dbReference>
<dbReference type="Proteomes" id="UP000594262">
    <property type="component" value="Unplaced"/>
</dbReference>
<dbReference type="GO" id="GO:0003723">
    <property type="term" value="F:RNA binding"/>
    <property type="evidence" value="ECO:0007669"/>
    <property type="project" value="UniProtKB-KW"/>
</dbReference>
<dbReference type="InterPro" id="IPR037214">
    <property type="entry name" value="TROVE_dom_sf"/>
</dbReference>
<dbReference type="RefSeq" id="XP_066929344.1">
    <property type="nucleotide sequence ID" value="XM_067073243.1"/>
</dbReference>